<dbReference type="EMBL" id="CAMPGE010023477">
    <property type="protein sequence ID" value="CAI2381414.1"/>
    <property type="molecule type" value="Genomic_DNA"/>
</dbReference>
<feature type="transmembrane region" description="Helical" evidence="2">
    <location>
        <begin position="119"/>
        <end position="136"/>
    </location>
</feature>
<evidence type="ECO:0000313" key="3">
    <source>
        <dbReference type="EMBL" id="CAI2381414.1"/>
    </source>
</evidence>
<gene>
    <name evidence="3" type="ORF">ECRASSUSDP1_LOCUS22869</name>
</gene>
<keyword evidence="4" id="KW-1185">Reference proteome</keyword>
<evidence type="ECO:0000256" key="2">
    <source>
        <dbReference type="SAM" id="Phobius"/>
    </source>
</evidence>
<reference evidence="3" key="1">
    <citation type="submission" date="2023-07" db="EMBL/GenBank/DDBJ databases">
        <authorList>
            <consortium name="AG Swart"/>
            <person name="Singh M."/>
            <person name="Singh A."/>
            <person name="Seah K."/>
            <person name="Emmerich C."/>
        </authorList>
    </citation>
    <scope>NUCLEOTIDE SEQUENCE</scope>
    <source>
        <strain evidence="3">DP1</strain>
    </source>
</reference>
<sequence>MEDKKKEPKISPHNPFKDEIEQQKGKKLSLSNPITKQESSICCRFPLSKADRLRYFKRILHYYGYKLITAEEKKKRQRIWNVEAIGLSAWGGSLGYSYYYSKSRSFFYSLFYQNKLLGNAYLFFPVFLTIGVMYQARKYDFYLLDKYCGEKSDEELAQMEMDLNPNIAKVYGENLTRLQMKERK</sequence>
<evidence type="ECO:0008006" key="5">
    <source>
        <dbReference type="Google" id="ProtNLM"/>
    </source>
</evidence>
<keyword evidence="2" id="KW-1133">Transmembrane helix</keyword>
<dbReference type="AlphaFoldDB" id="A0AAD1XZ06"/>
<proteinExistence type="predicted"/>
<comment type="caution">
    <text evidence="3">The sequence shown here is derived from an EMBL/GenBank/DDBJ whole genome shotgun (WGS) entry which is preliminary data.</text>
</comment>
<feature type="transmembrane region" description="Helical" evidence="2">
    <location>
        <begin position="79"/>
        <end position="99"/>
    </location>
</feature>
<dbReference type="Proteomes" id="UP001295684">
    <property type="component" value="Unassembled WGS sequence"/>
</dbReference>
<keyword evidence="2" id="KW-0472">Membrane</keyword>
<feature type="compositionally biased region" description="Basic and acidic residues" evidence="1">
    <location>
        <begin position="1"/>
        <end position="24"/>
    </location>
</feature>
<organism evidence="3 4">
    <name type="scientific">Euplotes crassus</name>
    <dbReference type="NCBI Taxonomy" id="5936"/>
    <lineage>
        <taxon>Eukaryota</taxon>
        <taxon>Sar</taxon>
        <taxon>Alveolata</taxon>
        <taxon>Ciliophora</taxon>
        <taxon>Intramacronucleata</taxon>
        <taxon>Spirotrichea</taxon>
        <taxon>Hypotrichia</taxon>
        <taxon>Euplotida</taxon>
        <taxon>Euplotidae</taxon>
        <taxon>Moneuplotes</taxon>
    </lineage>
</organism>
<keyword evidence="2" id="KW-0812">Transmembrane</keyword>
<evidence type="ECO:0000256" key="1">
    <source>
        <dbReference type="SAM" id="MobiDB-lite"/>
    </source>
</evidence>
<feature type="region of interest" description="Disordered" evidence="1">
    <location>
        <begin position="1"/>
        <end position="25"/>
    </location>
</feature>
<evidence type="ECO:0000313" key="4">
    <source>
        <dbReference type="Proteomes" id="UP001295684"/>
    </source>
</evidence>
<name>A0AAD1XZ06_EUPCR</name>
<protein>
    <recommendedName>
        <fullName evidence="5">Transmembrane protein</fullName>
    </recommendedName>
</protein>
<accession>A0AAD1XZ06</accession>